<accession>A0A0R2SER4</accession>
<dbReference type="InterPro" id="IPR007272">
    <property type="entry name" value="Sulf_transp_TsuA/YedE"/>
</dbReference>
<dbReference type="Proteomes" id="UP000051934">
    <property type="component" value="Unassembled WGS sequence"/>
</dbReference>
<proteinExistence type="inferred from homology"/>
<keyword evidence="2" id="KW-0813">Transport</keyword>
<evidence type="ECO:0000256" key="7">
    <source>
        <dbReference type="ARBA" id="ARBA00023136"/>
    </source>
</evidence>
<dbReference type="AlphaFoldDB" id="A0A0R2SER4"/>
<feature type="transmembrane region" description="Helical" evidence="9">
    <location>
        <begin position="50"/>
        <end position="68"/>
    </location>
</feature>
<evidence type="ECO:0000313" key="10">
    <source>
        <dbReference type="EMBL" id="KRO73238.1"/>
    </source>
</evidence>
<evidence type="ECO:0000256" key="4">
    <source>
        <dbReference type="ARBA" id="ARBA00022519"/>
    </source>
</evidence>
<comment type="subcellular location">
    <subcellularLocation>
        <location evidence="1">Cell inner membrane</location>
        <topology evidence="1">Multi-pass membrane protein</topology>
    </subcellularLocation>
</comment>
<dbReference type="Pfam" id="PF04143">
    <property type="entry name" value="Sulf_transp"/>
    <property type="match status" value="1"/>
</dbReference>
<evidence type="ECO:0000256" key="1">
    <source>
        <dbReference type="ARBA" id="ARBA00004429"/>
    </source>
</evidence>
<keyword evidence="3" id="KW-1003">Cell membrane</keyword>
<protein>
    <submittedName>
        <fullName evidence="10">Uncharacterized protein</fullName>
    </submittedName>
</protein>
<dbReference type="PANTHER" id="PTHR30574">
    <property type="entry name" value="INNER MEMBRANE PROTEIN YEDE"/>
    <property type="match status" value="1"/>
</dbReference>
<evidence type="ECO:0000313" key="11">
    <source>
        <dbReference type="Proteomes" id="UP000051934"/>
    </source>
</evidence>
<keyword evidence="7 9" id="KW-0472">Membrane</keyword>
<sequence>MENFTPLSALIGGSFIGLSAVIMLAGNGRIAGISGILGGAISSRGEERRWRVLFLAGLLLATLLYQFISSSPITIETQASPEFLVVAGLLVGFGTRLGSGCTSGHGICGIARFSKRSFAATATFMLFGFITVYVTRHLMEIGI</sequence>
<evidence type="ECO:0000256" key="8">
    <source>
        <dbReference type="ARBA" id="ARBA00035655"/>
    </source>
</evidence>
<gene>
    <name evidence="10" type="ORF">ABR69_02175</name>
</gene>
<comment type="similarity">
    <text evidence="8">Belongs to the TsuA/YedE (TC 9.B.102) family.</text>
</comment>
<keyword evidence="4" id="KW-0997">Cell inner membrane</keyword>
<reference evidence="10 11" key="1">
    <citation type="submission" date="2015-10" db="EMBL/GenBank/DDBJ databases">
        <title>Metagenome-Assembled Genomes uncover a global brackish microbiome.</title>
        <authorList>
            <person name="Hugerth L.W."/>
            <person name="Larsson J."/>
            <person name="Alneberg J."/>
            <person name="Lindh M.V."/>
            <person name="Legrand C."/>
            <person name="Pinhassi J."/>
            <person name="Andersson A.F."/>
        </authorList>
    </citation>
    <scope>NUCLEOTIDE SEQUENCE [LARGE SCALE GENOMIC DNA]</scope>
    <source>
        <strain evidence="10">BACL4 MAG-120507-bin80</strain>
    </source>
</reference>
<feature type="transmembrane region" description="Helical" evidence="9">
    <location>
        <begin position="6"/>
        <end position="26"/>
    </location>
</feature>
<evidence type="ECO:0000256" key="2">
    <source>
        <dbReference type="ARBA" id="ARBA00022448"/>
    </source>
</evidence>
<keyword evidence="6 9" id="KW-1133">Transmembrane helix</keyword>
<organism evidence="10 11">
    <name type="scientific">OM182 bacterium BACL3 MAG-120507-bin80</name>
    <dbReference type="NCBI Taxonomy" id="1655577"/>
    <lineage>
        <taxon>Bacteria</taxon>
        <taxon>Pseudomonadati</taxon>
        <taxon>Pseudomonadota</taxon>
        <taxon>Gammaproteobacteria</taxon>
        <taxon>OMG group</taxon>
        <taxon>OM182 clade</taxon>
    </lineage>
</organism>
<evidence type="ECO:0000256" key="9">
    <source>
        <dbReference type="SAM" id="Phobius"/>
    </source>
</evidence>
<feature type="transmembrane region" description="Helical" evidence="9">
    <location>
        <begin position="118"/>
        <end position="139"/>
    </location>
</feature>
<evidence type="ECO:0000256" key="6">
    <source>
        <dbReference type="ARBA" id="ARBA00022989"/>
    </source>
</evidence>
<dbReference type="EMBL" id="LIBB01000016">
    <property type="protein sequence ID" value="KRO73238.1"/>
    <property type="molecule type" value="Genomic_DNA"/>
</dbReference>
<evidence type="ECO:0000256" key="3">
    <source>
        <dbReference type="ARBA" id="ARBA00022475"/>
    </source>
</evidence>
<feature type="transmembrane region" description="Helical" evidence="9">
    <location>
        <begin position="80"/>
        <end position="97"/>
    </location>
</feature>
<dbReference type="PANTHER" id="PTHR30574:SF1">
    <property type="entry name" value="SULPHUR TRANSPORT DOMAIN-CONTAINING PROTEIN"/>
    <property type="match status" value="1"/>
</dbReference>
<comment type="caution">
    <text evidence="10">The sequence shown here is derived from an EMBL/GenBank/DDBJ whole genome shotgun (WGS) entry which is preliminary data.</text>
</comment>
<name>A0A0R2SER4_9GAMM</name>
<evidence type="ECO:0000256" key="5">
    <source>
        <dbReference type="ARBA" id="ARBA00022692"/>
    </source>
</evidence>
<dbReference type="GO" id="GO:0005886">
    <property type="term" value="C:plasma membrane"/>
    <property type="evidence" value="ECO:0007669"/>
    <property type="project" value="UniProtKB-SubCell"/>
</dbReference>
<keyword evidence="5 9" id="KW-0812">Transmembrane</keyword>